<feature type="coiled-coil region" evidence="1">
    <location>
        <begin position="311"/>
        <end position="397"/>
    </location>
</feature>
<sequence>MAGSSNRDEIAALRKEISSLLTTNGQLHQHLGQLNGYLPAGPPVPLPPRPSEGPLQDREPVTEPCQWPANHSAPPITGTPAPISAAALAAMLRERDDLQQRLQATELARCAAQQRRSTAEAALQRATEDLERQRKLMASHAAQDSANEADLLRQQLREAQEKLEDLDGALTTRSQRIRANEREYAELRVEYDGLAAANEAIRKELTATRSRIVAEQQGCRAAEAELSECQAQMRAGEMEFAAELESLANRRRGLEVSLRNSSLALADAEAEVAETRTQSLGLRAQLEVLEAARDEIAAQEYQSSLQQREEVKRLESVAEGLSSEAKDLSQRRSKALASLEELQKAQARRESENAQENSLCRARAAAAERCKRAREEVAEAEQRLGALLRQLGEERRQGLELARELTAAQSSAAAAGVPLQAKPVRRSRSAKAKSTKVTSSWPSNELQETWSASTLRMHRELEMLQRWKSDALSVLKQMQVDVSSAQEKYRQQLDQNQSLQKRLEHMGLQASQVLNDLPGSPAACRHASIV</sequence>
<feature type="coiled-coil region" evidence="1">
    <location>
        <begin position="88"/>
        <end position="285"/>
    </location>
</feature>
<dbReference type="OrthoDB" id="424707at2759"/>
<accession>A0A9P1DGV6</accession>
<dbReference type="EMBL" id="CAMXCT030004739">
    <property type="protein sequence ID" value="CAL4797506.1"/>
    <property type="molecule type" value="Genomic_DNA"/>
</dbReference>
<evidence type="ECO:0000313" key="3">
    <source>
        <dbReference type="EMBL" id="CAI4010194.1"/>
    </source>
</evidence>
<protein>
    <submittedName>
        <fullName evidence="5">Ubiquinol oxidase 1a, mitochondrial</fullName>
    </submittedName>
</protein>
<feature type="region of interest" description="Disordered" evidence="2">
    <location>
        <begin position="410"/>
        <end position="443"/>
    </location>
</feature>
<feature type="region of interest" description="Disordered" evidence="2">
    <location>
        <begin position="33"/>
        <end position="63"/>
    </location>
</feature>
<evidence type="ECO:0000313" key="5">
    <source>
        <dbReference type="EMBL" id="CAL4797506.1"/>
    </source>
</evidence>
<dbReference type="Proteomes" id="UP001152797">
    <property type="component" value="Unassembled WGS sequence"/>
</dbReference>
<dbReference type="AlphaFoldDB" id="A0A9P1DGV6"/>
<organism evidence="3">
    <name type="scientific">Cladocopium goreaui</name>
    <dbReference type="NCBI Taxonomy" id="2562237"/>
    <lineage>
        <taxon>Eukaryota</taxon>
        <taxon>Sar</taxon>
        <taxon>Alveolata</taxon>
        <taxon>Dinophyceae</taxon>
        <taxon>Suessiales</taxon>
        <taxon>Symbiodiniaceae</taxon>
        <taxon>Cladocopium</taxon>
    </lineage>
</organism>
<proteinExistence type="predicted"/>
<dbReference type="EMBL" id="CAMXCT010004739">
    <property type="protein sequence ID" value="CAI4010194.1"/>
    <property type="molecule type" value="Genomic_DNA"/>
</dbReference>
<dbReference type="EMBL" id="CAMXCT020004739">
    <property type="protein sequence ID" value="CAL1163569.1"/>
    <property type="molecule type" value="Genomic_DNA"/>
</dbReference>
<evidence type="ECO:0000313" key="4">
    <source>
        <dbReference type="EMBL" id="CAL1163569.1"/>
    </source>
</evidence>
<evidence type="ECO:0000256" key="1">
    <source>
        <dbReference type="SAM" id="Coils"/>
    </source>
</evidence>
<comment type="caution">
    <text evidence="3">The sequence shown here is derived from an EMBL/GenBank/DDBJ whole genome shotgun (WGS) entry which is preliminary data.</text>
</comment>
<feature type="coiled-coil region" evidence="1">
    <location>
        <begin position="475"/>
        <end position="502"/>
    </location>
</feature>
<gene>
    <name evidence="3" type="ORF">C1SCF055_LOCUS35485</name>
</gene>
<feature type="compositionally biased region" description="Pro residues" evidence="2">
    <location>
        <begin position="40"/>
        <end position="51"/>
    </location>
</feature>
<name>A0A9P1DGV6_9DINO</name>
<feature type="compositionally biased region" description="Basic residues" evidence="2">
    <location>
        <begin position="423"/>
        <end position="434"/>
    </location>
</feature>
<reference evidence="4" key="2">
    <citation type="submission" date="2024-04" db="EMBL/GenBank/DDBJ databases">
        <authorList>
            <person name="Chen Y."/>
            <person name="Shah S."/>
            <person name="Dougan E. K."/>
            <person name="Thang M."/>
            <person name="Chan C."/>
        </authorList>
    </citation>
    <scope>NUCLEOTIDE SEQUENCE [LARGE SCALE GENOMIC DNA]</scope>
</reference>
<evidence type="ECO:0000313" key="6">
    <source>
        <dbReference type="Proteomes" id="UP001152797"/>
    </source>
</evidence>
<keyword evidence="1" id="KW-0175">Coiled coil</keyword>
<keyword evidence="6" id="KW-1185">Reference proteome</keyword>
<evidence type="ECO:0000256" key="2">
    <source>
        <dbReference type="SAM" id="MobiDB-lite"/>
    </source>
</evidence>
<reference evidence="3" key="1">
    <citation type="submission" date="2022-10" db="EMBL/GenBank/DDBJ databases">
        <authorList>
            <person name="Chen Y."/>
            <person name="Dougan E. K."/>
            <person name="Chan C."/>
            <person name="Rhodes N."/>
            <person name="Thang M."/>
        </authorList>
    </citation>
    <scope>NUCLEOTIDE SEQUENCE</scope>
</reference>